<dbReference type="RefSeq" id="WP_380057696.1">
    <property type="nucleotide sequence ID" value="NZ_JBHSWB010000001.1"/>
</dbReference>
<feature type="transmembrane region" description="Helical" evidence="1">
    <location>
        <begin position="41"/>
        <end position="67"/>
    </location>
</feature>
<name>A0ABW1ZN77_9DEIO</name>
<keyword evidence="1" id="KW-0812">Transmembrane</keyword>
<proteinExistence type="predicted"/>
<comment type="caution">
    <text evidence="2">The sequence shown here is derived from an EMBL/GenBank/DDBJ whole genome shotgun (WGS) entry which is preliminary data.</text>
</comment>
<evidence type="ECO:0000313" key="3">
    <source>
        <dbReference type="Proteomes" id="UP001596317"/>
    </source>
</evidence>
<reference evidence="3" key="1">
    <citation type="journal article" date="2019" name="Int. J. Syst. Evol. Microbiol.">
        <title>The Global Catalogue of Microorganisms (GCM) 10K type strain sequencing project: providing services to taxonomists for standard genome sequencing and annotation.</title>
        <authorList>
            <consortium name="The Broad Institute Genomics Platform"/>
            <consortium name="The Broad Institute Genome Sequencing Center for Infectious Disease"/>
            <person name="Wu L."/>
            <person name="Ma J."/>
        </authorList>
    </citation>
    <scope>NUCLEOTIDE SEQUENCE [LARGE SCALE GENOMIC DNA]</scope>
    <source>
        <strain evidence="3">CCUG 63830</strain>
    </source>
</reference>
<sequence>MTWPSVSGGLGVQLAGCALGLAVQGLTSLLEQPFSPLRWMGALGVSTLMTLLASLPGLGLLSLSVAVRHIAALRRDEELTI</sequence>
<gene>
    <name evidence="2" type="ORF">ACFP90_17745</name>
</gene>
<dbReference type="Proteomes" id="UP001596317">
    <property type="component" value="Unassembled WGS sequence"/>
</dbReference>
<organism evidence="2 3">
    <name type="scientific">Deinococcus multiflagellatus</name>
    <dbReference type="NCBI Taxonomy" id="1656887"/>
    <lineage>
        <taxon>Bacteria</taxon>
        <taxon>Thermotogati</taxon>
        <taxon>Deinococcota</taxon>
        <taxon>Deinococci</taxon>
        <taxon>Deinococcales</taxon>
        <taxon>Deinococcaceae</taxon>
        <taxon>Deinococcus</taxon>
    </lineage>
</organism>
<keyword evidence="3" id="KW-1185">Reference proteome</keyword>
<keyword evidence="1" id="KW-1133">Transmembrane helix</keyword>
<protein>
    <submittedName>
        <fullName evidence="2">Uncharacterized protein</fullName>
    </submittedName>
</protein>
<dbReference type="EMBL" id="JBHSWB010000001">
    <property type="protein sequence ID" value="MFC6661958.1"/>
    <property type="molecule type" value="Genomic_DNA"/>
</dbReference>
<evidence type="ECO:0000313" key="2">
    <source>
        <dbReference type="EMBL" id="MFC6661958.1"/>
    </source>
</evidence>
<evidence type="ECO:0000256" key="1">
    <source>
        <dbReference type="SAM" id="Phobius"/>
    </source>
</evidence>
<keyword evidence="1" id="KW-0472">Membrane</keyword>
<accession>A0ABW1ZN77</accession>